<reference evidence="6" key="1">
    <citation type="journal article" date="2023" name="Mol. Phylogenet. Evol.">
        <title>Genome-scale phylogeny and comparative genomics of the fungal order Sordariales.</title>
        <authorList>
            <person name="Hensen N."/>
            <person name="Bonometti L."/>
            <person name="Westerberg I."/>
            <person name="Brannstrom I.O."/>
            <person name="Guillou S."/>
            <person name="Cros-Aarteil S."/>
            <person name="Calhoun S."/>
            <person name="Haridas S."/>
            <person name="Kuo A."/>
            <person name="Mondo S."/>
            <person name="Pangilinan J."/>
            <person name="Riley R."/>
            <person name="LaButti K."/>
            <person name="Andreopoulos B."/>
            <person name="Lipzen A."/>
            <person name="Chen C."/>
            <person name="Yan M."/>
            <person name="Daum C."/>
            <person name="Ng V."/>
            <person name="Clum A."/>
            <person name="Steindorff A."/>
            <person name="Ohm R.A."/>
            <person name="Martin F."/>
            <person name="Silar P."/>
            <person name="Natvig D.O."/>
            <person name="Lalanne C."/>
            <person name="Gautier V."/>
            <person name="Ament-Velasquez S.L."/>
            <person name="Kruys A."/>
            <person name="Hutchinson M.I."/>
            <person name="Powell A.J."/>
            <person name="Barry K."/>
            <person name="Miller A.N."/>
            <person name="Grigoriev I.V."/>
            <person name="Debuchy R."/>
            <person name="Gladieux P."/>
            <person name="Hiltunen Thoren M."/>
            <person name="Johannesson H."/>
        </authorList>
    </citation>
    <scope>NUCLEOTIDE SEQUENCE</scope>
    <source>
        <strain evidence="6">PSN243</strain>
    </source>
</reference>
<evidence type="ECO:0008006" key="8">
    <source>
        <dbReference type="Google" id="ProtNLM"/>
    </source>
</evidence>
<dbReference type="InterPro" id="IPR001138">
    <property type="entry name" value="Zn2Cys6_DnaBD"/>
</dbReference>
<name>A0AAV9G5I0_9PEZI</name>
<evidence type="ECO:0000256" key="4">
    <source>
        <dbReference type="ARBA" id="ARBA00023163"/>
    </source>
</evidence>
<organism evidence="6 7">
    <name type="scientific">Podospora aff. communis PSN243</name>
    <dbReference type="NCBI Taxonomy" id="3040156"/>
    <lineage>
        <taxon>Eukaryota</taxon>
        <taxon>Fungi</taxon>
        <taxon>Dikarya</taxon>
        <taxon>Ascomycota</taxon>
        <taxon>Pezizomycotina</taxon>
        <taxon>Sordariomycetes</taxon>
        <taxon>Sordariomycetidae</taxon>
        <taxon>Sordariales</taxon>
        <taxon>Podosporaceae</taxon>
        <taxon>Podospora</taxon>
    </lineage>
</organism>
<evidence type="ECO:0000313" key="7">
    <source>
        <dbReference type="Proteomes" id="UP001321760"/>
    </source>
</evidence>
<dbReference type="PANTHER" id="PTHR47660">
    <property type="entry name" value="TRANSCRIPTION FACTOR WITH C2H2 AND ZN(2)-CYS(6) DNA BINDING DOMAIN (EUROFUNG)-RELATED-RELATED"/>
    <property type="match status" value="1"/>
</dbReference>
<keyword evidence="1" id="KW-0479">Metal-binding</keyword>
<dbReference type="EMBL" id="MU866014">
    <property type="protein sequence ID" value="KAK4442505.1"/>
    <property type="molecule type" value="Genomic_DNA"/>
</dbReference>
<dbReference type="CDD" id="cd00067">
    <property type="entry name" value="GAL4"/>
    <property type="match status" value="1"/>
</dbReference>
<gene>
    <name evidence="6" type="ORF">QBC34DRAFT_454677</name>
</gene>
<accession>A0AAV9G5I0</accession>
<comment type="caution">
    <text evidence="6">The sequence shown here is derived from an EMBL/GenBank/DDBJ whole genome shotgun (WGS) entry which is preliminary data.</text>
</comment>
<dbReference type="Proteomes" id="UP001321760">
    <property type="component" value="Unassembled WGS sequence"/>
</dbReference>
<feature type="non-terminal residue" evidence="6">
    <location>
        <position position="1"/>
    </location>
</feature>
<dbReference type="PANTHER" id="PTHR47660:SF3">
    <property type="entry name" value="FINGER DOMAIN PROTEIN, PUTATIVE (AFU_ORTHOLOGUE AFUA_4G03310)-RELATED"/>
    <property type="match status" value="1"/>
</dbReference>
<evidence type="ECO:0000256" key="1">
    <source>
        <dbReference type="ARBA" id="ARBA00022723"/>
    </source>
</evidence>
<keyword evidence="5" id="KW-0539">Nucleus</keyword>
<evidence type="ECO:0000313" key="6">
    <source>
        <dbReference type="EMBL" id="KAK4442505.1"/>
    </source>
</evidence>
<keyword evidence="7" id="KW-1185">Reference proteome</keyword>
<evidence type="ECO:0000256" key="2">
    <source>
        <dbReference type="ARBA" id="ARBA00022833"/>
    </source>
</evidence>
<reference evidence="6" key="2">
    <citation type="submission" date="2023-05" db="EMBL/GenBank/DDBJ databases">
        <authorList>
            <consortium name="Lawrence Berkeley National Laboratory"/>
            <person name="Steindorff A."/>
            <person name="Hensen N."/>
            <person name="Bonometti L."/>
            <person name="Westerberg I."/>
            <person name="Brannstrom I.O."/>
            <person name="Guillou S."/>
            <person name="Cros-Aarteil S."/>
            <person name="Calhoun S."/>
            <person name="Haridas S."/>
            <person name="Kuo A."/>
            <person name="Mondo S."/>
            <person name="Pangilinan J."/>
            <person name="Riley R."/>
            <person name="Labutti K."/>
            <person name="Andreopoulos B."/>
            <person name="Lipzen A."/>
            <person name="Chen C."/>
            <person name="Yanf M."/>
            <person name="Daum C."/>
            <person name="Ng V."/>
            <person name="Clum A."/>
            <person name="Ohm R."/>
            <person name="Martin F."/>
            <person name="Silar P."/>
            <person name="Natvig D."/>
            <person name="Lalanne C."/>
            <person name="Gautier V."/>
            <person name="Ament-Velasquez S.L."/>
            <person name="Kruys A."/>
            <person name="Hutchinson M.I."/>
            <person name="Powell A.J."/>
            <person name="Barry K."/>
            <person name="Miller A.N."/>
            <person name="Grigoriev I.V."/>
            <person name="Debuchy R."/>
            <person name="Gladieux P."/>
            <person name="Thoren M.H."/>
            <person name="Johannesson H."/>
        </authorList>
    </citation>
    <scope>NUCLEOTIDE SEQUENCE</scope>
    <source>
        <strain evidence="6">PSN243</strain>
    </source>
</reference>
<dbReference type="GO" id="GO:0000981">
    <property type="term" value="F:DNA-binding transcription factor activity, RNA polymerase II-specific"/>
    <property type="evidence" value="ECO:0007669"/>
    <property type="project" value="InterPro"/>
</dbReference>
<protein>
    <recommendedName>
        <fullName evidence="8">Zn(2)-C6 fungal-type domain-containing protein</fullName>
    </recommendedName>
</protein>
<keyword evidence="3" id="KW-0805">Transcription regulation</keyword>
<sequence>KVKCDFKQPCSRCAGKKRACAYGSEPGKTAGNLEIVTPFPVNAAANTSKDTSVVGDAALQLTATGLVPSNTLADCLPFELQGAEDSTFVRIFPPSTLLPGPFGASLVPYPRRQISPGCRQLIISTVRSFPRMMTRLDNLPPFIHQHGCQLHFGLPLMSEVVPVFSPEAGGPLRPLAACMRLAQVFVSQAPDAAGLLWDGVDSEHRRIVSEMADFSPGETLASLQAMIVYTIMRLMDSGISYFIVNRDLLKTNRDLAAHFLRLSPGPFSSPHARLCRPTWEEWIFEETRRRIVAICFLLDLVAGSADICELLADPYAIALPSSKMLWQARDAAIWEREYAVEWEQLTTNQARVDTLGDLALAKGVGNGGSGAQGRLAGLFADALDNWHAGLDGLGMLIAAVIADG</sequence>
<keyword evidence="4" id="KW-0804">Transcription</keyword>
<dbReference type="GO" id="GO:0008270">
    <property type="term" value="F:zinc ion binding"/>
    <property type="evidence" value="ECO:0007669"/>
    <property type="project" value="InterPro"/>
</dbReference>
<keyword evidence="2" id="KW-0862">Zinc</keyword>
<evidence type="ECO:0000256" key="3">
    <source>
        <dbReference type="ARBA" id="ARBA00023015"/>
    </source>
</evidence>
<evidence type="ECO:0000256" key="5">
    <source>
        <dbReference type="ARBA" id="ARBA00023242"/>
    </source>
</evidence>
<proteinExistence type="predicted"/>
<dbReference type="AlphaFoldDB" id="A0AAV9G5I0"/>